<dbReference type="STRING" id="1137284.GCA_001418205_01938"/>
<gene>
    <name evidence="1" type="ORF">Ga0061065_105170</name>
</gene>
<dbReference type="Proteomes" id="UP000182769">
    <property type="component" value="Unassembled WGS sequence"/>
</dbReference>
<organism evidence="1 2">
    <name type="scientific">Marinomonas fungiae</name>
    <dbReference type="NCBI Taxonomy" id="1137284"/>
    <lineage>
        <taxon>Bacteria</taxon>
        <taxon>Pseudomonadati</taxon>
        <taxon>Pseudomonadota</taxon>
        <taxon>Gammaproteobacteria</taxon>
        <taxon>Oceanospirillales</taxon>
        <taxon>Oceanospirillaceae</taxon>
        <taxon>Marinomonas</taxon>
    </lineage>
</organism>
<dbReference type="OrthoDB" id="7062105at2"/>
<name>A0A0K6ILW2_9GAMM</name>
<dbReference type="RefSeq" id="WP_055463029.1">
    <property type="nucleotide sequence ID" value="NZ_CYHG01000005.1"/>
</dbReference>
<evidence type="ECO:0000313" key="2">
    <source>
        <dbReference type="Proteomes" id="UP000182769"/>
    </source>
</evidence>
<evidence type="ECO:0000313" key="1">
    <source>
        <dbReference type="EMBL" id="CUB04078.1"/>
    </source>
</evidence>
<protein>
    <submittedName>
        <fullName evidence="1">Uncharacterized protein</fullName>
    </submittedName>
</protein>
<dbReference type="AlphaFoldDB" id="A0A0K6ILW2"/>
<reference evidence="2" key="1">
    <citation type="submission" date="2015-08" db="EMBL/GenBank/DDBJ databases">
        <authorList>
            <person name="Varghese N."/>
        </authorList>
    </citation>
    <scope>NUCLEOTIDE SEQUENCE [LARGE SCALE GENOMIC DNA]</scope>
    <source>
        <strain evidence="2">JCM 18476</strain>
    </source>
</reference>
<dbReference type="EMBL" id="CYHG01000005">
    <property type="protein sequence ID" value="CUB04078.1"/>
    <property type="molecule type" value="Genomic_DNA"/>
</dbReference>
<proteinExistence type="predicted"/>
<accession>A0A0K6ILW2</accession>
<keyword evidence="2" id="KW-1185">Reference proteome</keyword>
<sequence length="206" mass="22946">MNIIKHLLTGSIASAIIIGNSFSWAEESAFPEPFGLKWGMSNQELIQAGFNSPRPTGQFEYLTSLTTPKPWSKGDQYLALTYQNKLVKLIVSSKSVTGDVYGTQGKALYDNVKTIMSKKYGQPTDKLEYVGMKLYDDADEFYQCLDYDGCGNYITQYDLSGGLLAIQIEGQGRGKGYIKIIYESPEFYVAKDQVDNADKADDLEAF</sequence>